<dbReference type="Gene3D" id="1.20.140.10">
    <property type="entry name" value="Butyryl-CoA Dehydrogenase, subunit A, domain 3"/>
    <property type="match status" value="1"/>
</dbReference>
<evidence type="ECO:0000256" key="3">
    <source>
        <dbReference type="ARBA" id="ARBA00022630"/>
    </source>
</evidence>
<dbReference type="InterPro" id="IPR037069">
    <property type="entry name" value="AcylCoA_DH/ox_N_sf"/>
</dbReference>
<feature type="domain" description="Acyl-CoA dehydrogenase/oxidase N-terminal" evidence="9">
    <location>
        <begin position="6"/>
        <end position="118"/>
    </location>
</feature>
<evidence type="ECO:0000256" key="5">
    <source>
        <dbReference type="ARBA" id="ARBA00023002"/>
    </source>
</evidence>
<evidence type="ECO:0000313" key="10">
    <source>
        <dbReference type="EMBL" id="NKI19260.1"/>
    </source>
</evidence>
<dbReference type="PANTHER" id="PTHR43884">
    <property type="entry name" value="ACYL-COA DEHYDROGENASE"/>
    <property type="match status" value="1"/>
</dbReference>
<dbReference type="InterPro" id="IPR036250">
    <property type="entry name" value="AcylCo_DH-like_C"/>
</dbReference>
<proteinExistence type="inferred from homology"/>
<feature type="domain" description="Acyl-CoA dehydrogenase/oxidase C-terminal" evidence="7">
    <location>
        <begin position="228"/>
        <end position="365"/>
    </location>
</feature>
<accession>A0ABX1GJX5</accession>
<dbReference type="Proteomes" id="UP000765845">
    <property type="component" value="Unassembled WGS sequence"/>
</dbReference>
<sequence length="369" mass="40032">MQYQYTAEQTEFKDMLSRFVRDHYDYESRRVYLSSGQGFSKDYWQQLAELGVLGLPFSEALGGLDLPLAYQMAVAEEFGKGLVLEPFLPSVVMAGKLLAASDNSEARDSLIPSLIAGESVLALAWEERDSRGAPGKVLTRAQREGDSVVLNGEKLAVLAAPNADALLVTARDDSGDLNVYLVDTQSPGMTMTAFGSVDGQPAANLRFEQLTLPASAALFKGDALPVLRQILDESLVVMGAEAVGVMDQLLATTVEYCKTRKQFGLPIASFQALQHRIADMVMACERTRSLLWAALQAVGHSHFGDSVAMLKAELGRSGRYVGQQAVQLHGGIGMTEELNVGAYFKRLTAMEVLSGDRDYHLDRLALGSD</sequence>
<reference evidence="10 11" key="1">
    <citation type="submission" date="2020-04" db="EMBL/GenBank/DDBJ databases">
        <authorList>
            <person name="Yoon J."/>
        </authorList>
    </citation>
    <scope>NUCLEOTIDE SEQUENCE [LARGE SCALE GENOMIC DNA]</scope>
    <source>
        <strain evidence="10 11">KMU-166</strain>
    </source>
</reference>
<dbReference type="InterPro" id="IPR006091">
    <property type="entry name" value="Acyl-CoA_Oxase/DH_mid-dom"/>
</dbReference>
<dbReference type="SUPFAM" id="SSF47203">
    <property type="entry name" value="Acyl-CoA dehydrogenase C-terminal domain-like"/>
    <property type="match status" value="1"/>
</dbReference>
<dbReference type="InterPro" id="IPR009100">
    <property type="entry name" value="AcylCoA_DH/oxidase_NM_dom_sf"/>
</dbReference>
<dbReference type="InterPro" id="IPR046373">
    <property type="entry name" value="Acyl-CoA_Oxase/DH_mid-dom_sf"/>
</dbReference>
<dbReference type="Pfam" id="PF02771">
    <property type="entry name" value="Acyl-CoA_dh_N"/>
    <property type="match status" value="1"/>
</dbReference>
<keyword evidence="5 6" id="KW-0560">Oxidoreductase</keyword>
<gene>
    <name evidence="10" type="ORF">HCU74_17775</name>
</gene>
<comment type="caution">
    <text evidence="10">The sequence shown here is derived from an EMBL/GenBank/DDBJ whole genome shotgun (WGS) entry which is preliminary data.</text>
</comment>
<evidence type="ECO:0000313" key="11">
    <source>
        <dbReference type="Proteomes" id="UP000765845"/>
    </source>
</evidence>
<keyword evidence="11" id="KW-1185">Reference proteome</keyword>
<feature type="domain" description="Acyl-CoA oxidase/dehydrogenase middle" evidence="8">
    <location>
        <begin position="124"/>
        <end position="209"/>
    </location>
</feature>
<dbReference type="InterPro" id="IPR013786">
    <property type="entry name" value="AcylCoA_DH/ox_N"/>
</dbReference>
<dbReference type="Pfam" id="PF00441">
    <property type="entry name" value="Acyl-CoA_dh_1"/>
    <property type="match status" value="1"/>
</dbReference>
<evidence type="ECO:0000256" key="1">
    <source>
        <dbReference type="ARBA" id="ARBA00001974"/>
    </source>
</evidence>
<dbReference type="SUPFAM" id="SSF56645">
    <property type="entry name" value="Acyl-CoA dehydrogenase NM domain-like"/>
    <property type="match status" value="1"/>
</dbReference>
<evidence type="ECO:0000259" key="8">
    <source>
        <dbReference type="Pfam" id="PF02770"/>
    </source>
</evidence>
<dbReference type="PANTHER" id="PTHR43884:SF20">
    <property type="entry name" value="ACYL-COA DEHYDROGENASE FADE28"/>
    <property type="match status" value="1"/>
</dbReference>
<evidence type="ECO:0000259" key="9">
    <source>
        <dbReference type="Pfam" id="PF02771"/>
    </source>
</evidence>
<dbReference type="Gene3D" id="1.10.540.10">
    <property type="entry name" value="Acyl-CoA dehydrogenase/oxidase, N-terminal domain"/>
    <property type="match status" value="1"/>
</dbReference>
<evidence type="ECO:0000256" key="2">
    <source>
        <dbReference type="ARBA" id="ARBA00009347"/>
    </source>
</evidence>
<keyword evidence="3 6" id="KW-0285">Flavoprotein</keyword>
<organism evidence="10 11">
    <name type="scientific">Spongiibacter thalassae</name>
    <dbReference type="NCBI Taxonomy" id="2721624"/>
    <lineage>
        <taxon>Bacteria</taxon>
        <taxon>Pseudomonadati</taxon>
        <taxon>Pseudomonadota</taxon>
        <taxon>Gammaproteobacteria</taxon>
        <taxon>Cellvibrionales</taxon>
        <taxon>Spongiibacteraceae</taxon>
        <taxon>Spongiibacter</taxon>
    </lineage>
</organism>
<keyword evidence="4 6" id="KW-0274">FAD</keyword>
<name>A0ABX1GJX5_9GAMM</name>
<dbReference type="CDD" id="cd00567">
    <property type="entry name" value="ACAD"/>
    <property type="match status" value="1"/>
</dbReference>
<evidence type="ECO:0000256" key="4">
    <source>
        <dbReference type="ARBA" id="ARBA00022827"/>
    </source>
</evidence>
<comment type="similarity">
    <text evidence="2 6">Belongs to the acyl-CoA dehydrogenase family.</text>
</comment>
<evidence type="ECO:0000259" key="7">
    <source>
        <dbReference type="Pfam" id="PF00441"/>
    </source>
</evidence>
<dbReference type="InterPro" id="IPR009075">
    <property type="entry name" value="AcylCo_DH/oxidase_C"/>
</dbReference>
<dbReference type="RefSeq" id="WP_168451782.1">
    <property type="nucleotide sequence ID" value="NZ_JAAWWK010000007.1"/>
</dbReference>
<comment type="cofactor">
    <cofactor evidence="1 6">
        <name>FAD</name>
        <dbReference type="ChEBI" id="CHEBI:57692"/>
    </cofactor>
</comment>
<dbReference type="Gene3D" id="2.40.110.10">
    <property type="entry name" value="Butyryl-CoA Dehydrogenase, subunit A, domain 2"/>
    <property type="match status" value="1"/>
</dbReference>
<evidence type="ECO:0000256" key="6">
    <source>
        <dbReference type="RuleBase" id="RU362125"/>
    </source>
</evidence>
<dbReference type="EMBL" id="JAAWWK010000007">
    <property type="protein sequence ID" value="NKI19260.1"/>
    <property type="molecule type" value="Genomic_DNA"/>
</dbReference>
<dbReference type="Pfam" id="PF02770">
    <property type="entry name" value="Acyl-CoA_dh_M"/>
    <property type="match status" value="1"/>
</dbReference>
<protein>
    <submittedName>
        <fullName evidence="10">Pimeloyl-CoA dehydrogenase small subunit</fullName>
    </submittedName>
</protein>